<keyword evidence="3" id="KW-1185">Reference proteome</keyword>
<dbReference type="Proteomes" id="UP000240506">
    <property type="component" value="Unassembled WGS sequence"/>
</dbReference>
<evidence type="ECO:0008006" key="4">
    <source>
        <dbReference type="Google" id="ProtNLM"/>
    </source>
</evidence>
<reference evidence="2 3" key="2">
    <citation type="submission" date="2018-04" db="EMBL/GenBank/DDBJ databases">
        <title>Genomic sequence of a freshwater isolate of Shewanella morhuae.</title>
        <authorList>
            <person name="Castillo D.E."/>
            <person name="Gram L."/>
        </authorList>
    </citation>
    <scope>NUCLEOTIDE SEQUENCE [LARGE SCALE GENOMIC DNA]</scope>
    <source>
        <strain evidence="2 3">CW7</strain>
    </source>
</reference>
<evidence type="ECO:0000313" key="3">
    <source>
        <dbReference type="Proteomes" id="UP000240506"/>
    </source>
</evidence>
<gene>
    <name evidence="2" type="ORF">C9I43_09625</name>
</gene>
<protein>
    <recommendedName>
        <fullName evidence="4">Flagellar hook-length control protein FliK</fullName>
    </recommendedName>
</protein>
<name>A0ABX5HX43_9GAMM</name>
<evidence type="ECO:0000313" key="2">
    <source>
        <dbReference type="EMBL" id="PTA50744.1"/>
    </source>
</evidence>
<dbReference type="EMBL" id="PYSG01000002">
    <property type="protein sequence ID" value="PTA50744.1"/>
    <property type="molecule type" value="Genomic_DNA"/>
</dbReference>
<reference evidence="2 3" key="1">
    <citation type="submission" date="2018-03" db="EMBL/GenBank/DDBJ databases">
        <authorList>
            <person name="Dailey F.E."/>
        </authorList>
    </citation>
    <scope>NUCLEOTIDE SEQUENCE [LARGE SCALE GENOMIC DNA]</scope>
    <source>
        <strain evidence="2 3">CW7</strain>
    </source>
</reference>
<sequence>MESIPLTNNLNAQPQATVAQTDVQNTSSRPVPVQIQTSPEGDSIILNGTEYNLKLVNAQQRQTLLATRQFLLMQNTNASSASTATALNATNQLLALAPPIVLKVPDAIINLAQQNGITSAQLESLAARVQGYPLPNVTIVNKEFHFTNGTVAAQNSGAQLTQGEFLAKISLQQGRPILLLTPIQGKLEIAIGAPVNETQIPINKLPSDIVIAKIEPVQIMASFLKKLEALPPSSELTKSDPTKNTSKVEANTIDVGKLVHNISSSGKGVGTQESDAKADISTKVVDVLQKAFNKTGALPIEASHFNSRSNLASELFKHMPHLGLPPLSQLNDLDFLKTNILGLASLNLASSQINPNSPFINASAISSLFQLILGFTANKNSVSMSKKLADYLEQLQSKVGLSTKQLGQLGKAGGLEAMAQFAANLHLYTQASTDTTGNLVWFFALPYNINQRHEQLEGKFEQGTDPDNAEKKSGWRLQLKFNLAQGPLLIAAQHQEQKLDIQFQGNNQILLDKVSNYLIPLSQKLTQLGFTTGELTTQIAQVPATLLPGDHFLVKTKA</sequence>
<evidence type="ECO:0000256" key="1">
    <source>
        <dbReference type="SAM" id="MobiDB-lite"/>
    </source>
</evidence>
<comment type="caution">
    <text evidence="2">The sequence shown here is derived from an EMBL/GenBank/DDBJ whole genome shotgun (WGS) entry which is preliminary data.</text>
</comment>
<dbReference type="RefSeq" id="WP_107883306.1">
    <property type="nucleotide sequence ID" value="NZ_PYSG01000002.1"/>
</dbReference>
<accession>A0ABX5HX43</accession>
<organism evidence="2 3">
    <name type="scientific">Shewanella morhuae</name>
    <dbReference type="NCBI Taxonomy" id="365591"/>
    <lineage>
        <taxon>Bacteria</taxon>
        <taxon>Pseudomonadati</taxon>
        <taxon>Pseudomonadota</taxon>
        <taxon>Gammaproteobacteria</taxon>
        <taxon>Alteromonadales</taxon>
        <taxon>Shewanellaceae</taxon>
        <taxon>Shewanella</taxon>
    </lineage>
</organism>
<feature type="region of interest" description="Disordered" evidence="1">
    <location>
        <begin position="1"/>
        <end position="36"/>
    </location>
</feature>
<proteinExistence type="predicted"/>